<feature type="domain" description="AAA" evidence="5">
    <location>
        <begin position="5"/>
        <end position="183"/>
    </location>
</feature>
<evidence type="ECO:0000313" key="7">
    <source>
        <dbReference type="Proteomes" id="UP000187172"/>
    </source>
</evidence>
<dbReference type="RefSeq" id="WP_076176922.1">
    <property type="nucleotide sequence ID" value="NZ_MRTP01000025.1"/>
</dbReference>
<proteinExistence type="inferred from homology"/>
<dbReference type="InterPro" id="IPR025669">
    <property type="entry name" value="AAA_dom"/>
</dbReference>
<dbReference type="PANTHER" id="PTHR13696">
    <property type="entry name" value="P-LOOP CONTAINING NUCLEOSIDE TRIPHOSPHATE HYDROLASE"/>
    <property type="match status" value="1"/>
</dbReference>
<dbReference type="AlphaFoldDB" id="A0A1R1DYV4"/>
<evidence type="ECO:0000259" key="5">
    <source>
        <dbReference type="Pfam" id="PF13614"/>
    </source>
</evidence>
<dbReference type="InterPro" id="IPR027417">
    <property type="entry name" value="P-loop_NTPase"/>
</dbReference>
<dbReference type="Pfam" id="PF13614">
    <property type="entry name" value="AAA_31"/>
    <property type="match status" value="1"/>
</dbReference>
<dbReference type="EMBL" id="MRTP01000025">
    <property type="protein sequence ID" value="OMF44760.1"/>
    <property type="molecule type" value="Genomic_DNA"/>
</dbReference>
<sequence>MGIVYSVSANKGGVGKTSFVTNLAGAIIKKKRKARVLIVDTDAQGNASLAFGKNPKSYENTIYDVLVGAANIEDVIVNLKKGLDLLPSNVDMDFLDFDVLTNQEKFKAPFHLFKHPLERIKDRYDYILIDTPPAMGLTAGNVLVAADRVIIPFSPETFAVSGIVRVIDAINDFKQKQNPSLKIDGIVGMMVDSRTTLHSEMLAKARQYCDQNQYHMYNTIIPRSIRFASSTAYEGVPAVFSDASNPIVSAYFELMEEVLTHGKE</sequence>
<name>A0A1R1DYV4_9BACL</name>
<evidence type="ECO:0000256" key="4">
    <source>
        <dbReference type="ARBA" id="ARBA00071824"/>
    </source>
</evidence>
<dbReference type="Gene3D" id="3.40.50.300">
    <property type="entry name" value="P-loop containing nucleotide triphosphate hydrolases"/>
    <property type="match status" value="1"/>
</dbReference>
<gene>
    <name evidence="6" type="ORF">BK138_34420</name>
</gene>
<dbReference type="STRING" id="297318.BK138_34420"/>
<dbReference type="SUPFAM" id="SSF52540">
    <property type="entry name" value="P-loop containing nucleoside triphosphate hydrolases"/>
    <property type="match status" value="1"/>
</dbReference>
<dbReference type="CDD" id="cd02042">
    <property type="entry name" value="ParAB_family"/>
    <property type="match status" value="1"/>
</dbReference>
<dbReference type="Proteomes" id="UP000187172">
    <property type="component" value="Unassembled WGS sequence"/>
</dbReference>
<organism evidence="6 7">
    <name type="scientific">Paenibacillus rhizosphaerae</name>
    <dbReference type="NCBI Taxonomy" id="297318"/>
    <lineage>
        <taxon>Bacteria</taxon>
        <taxon>Bacillati</taxon>
        <taxon>Bacillota</taxon>
        <taxon>Bacilli</taxon>
        <taxon>Bacillales</taxon>
        <taxon>Paenibacillaceae</taxon>
        <taxon>Paenibacillus</taxon>
    </lineage>
</organism>
<comment type="subunit">
    <text evidence="3">Dimerizes in the presence of ATP but not ADP; ATP-binding is required for double-stranded (ds)DNA-binding. Interacts with DnaA.</text>
</comment>
<reference evidence="6 7" key="1">
    <citation type="submission" date="2016-11" db="EMBL/GenBank/DDBJ databases">
        <title>Paenibacillus species isolates.</title>
        <authorList>
            <person name="Beno S.M."/>
        </authorList>
    </citation>
    <scope>NUCLEOTIDE SEQUENCE [LARGE SCALE GENOMIC DNA]</scope>
    <source>
        <strain evidence="6 7">FSL R5-0378</strain>
    </source>
</reference>
<dbReference type="FunFam" id="3.40.50.300:FF:000285">
    <property type="entry name" value="Sporulation initiation inhibitor Soj"/>
    <property type="match status" value="1"/>
</dbReference>
<evidence type="ECO:0000256" key="1">
    <source>
        <dbReference type="ARBA" id="ARBA00006976"/>
    </source>
</evidence>
<accession>A0A1R1DYV4</accession>
<evidence type="ECO:0000256" key="2">
    <source>
        <dbReference type="ARBA" id="ARBA00049360"/>
    </source>
</evidence>
<evidence type="ECO:0000313" key="6">
    <source>
        <dbReference type="EMBL" id="OMF44760.1"/>
    </source>
</evidence>
<protein>
    <recommendedName>
        <fullName evidence="4">Sporulation initiation inhibitor protein Soj</fullName>
    </recommendedName>
</protein>
<comment type="similarity">
    <text evidence="1">Belongs to the ParA family.</text>
</comment>
<comment type="caution">
    <text evidence="6">The sequence shown here is derived from an EMBL/GenBank/DDBJ whole genome shotgun (WGS) entry which is preliminary data.</text>
</comment>
<dbReference type="InterPro" id="IPR050678">
    <property type="entry name" value="DNA_Partitioning_ATPase"/>
</dbReference>
<dbReference type="PANTHER" id="PTHR13696:SF52">
    <property type="entry name" value="PARA FAMILY PROTEIN CT_582"/>
    <property type="match status" value="1"/>
</dbReference>
<keyword evidence="7" id="KW-1185">Reference proteome</keyword>
<evidence type="ECO:0000256" key="3">
    <source>
        <dbReference type="ARBA" id="ARBA00062323"/>
    </source>
</evidence>
<comment type="catalytic activity">
    <reaction evidence="2">
        <text>ATP + H2O = ADP + phosphate + H(+)</text>
        <dbReference type="Rhea" id="RHEA:13065"/>
        <dbReference type="ChEBI" id="CHEBI:15377"/>
        <dbReference type="ChEBI" id="CHEBI:15378"/>
        <dbReference type="ChEBI" id="CHEBI:30616"/>
        <dbReference type="ChEBI" id="CHEBI:43474"/>
        <dbReference type="ChEBI" id="CHEBI:456216"/>
    </reaction>
</comment>